<keyword evidence="1" id="KW-0472">Membrane</keyword>
<evidence type="ECO:0000256" key="1">
    <source>
        <dbReference type="SAM" id="Phobius"/>
    </source>
</evidence>
<organism evidence="2 3">
    <name type="scientific">Cnuibacter physcomitrellae</name>
    <dbReference type="NCBI Taxonomy" id="1619308"/>
    <lineage>
        <taxon>Bacteria</taxon>
        <taxon>Bacillati</taxon>
        <taxon>Actinomycetota</taxon>
        <taxon>Actinomycetes</taxon>
        <taxon>Micrococcales</taxon>
        <taxon>Microbacteriaceae</taxon>
        <taxon>Cnuibacter</taxon>
    </lineage>
</organism>
<dbReference type="AlphaFoldDB" id="A0A1X9LLC7"/>
<proteinExistence type="predicted"/>
<keyword evidence="1" id="KW-0812">Transmembrane</keyword>
<protein>
    <submittedName>
        <fullName evidence="2">Uncharacterized protein</fullName>
    </submittedName>
</protein>
<reference evidence="2 3" key="1">
    <citation type="submission" date="2017-04" db="EMBL/GenBank/DDBJ databases">
        <authorList>
            <person name="Afonso C.L."/>
            <person name="Miller P.J."/>
            <person name="Scott M.A."/>
            <person name="Spackman E."/>
            <person name="Goraichik I."/>
            <person name="Dimitrov K.M."/>
            <person name="Suarez D.L."/>
            <person name="Swayne D.E."/>
        </authorList>
    </citation>
    <scope>NUCLEOTIDE SEQUENCE [LARGE SCALE GENOMIC DNA]</scope>
    <source>
        <strain evidence="3">XA(T)</strain>
    </source>
</reference>
<dbReference type="EMBL" id="CP020715">
    <property type="protein sequence ID" value="ARJ05927.1"/>
    <property type="molecule type" value="Genomic_DNA"/>
</dbReference>
<name>A0A1X9LLC7_9MICO</name>
<dbReference type="Proteomes" id="UP000192775">
    <property type="component" value="Chromosome"/>
</dbReference>
<feature type="transmembrane region" description="Helical" evidence="1">
    <location>
        <begin position="64"/>
        <end position="82"/>
    </location>
</feature>
<dbReference type="STRING" id="1619308.B5808_12350"/>
<keyword evidence="1" id="KW-1133">Transmembrane helix</keyword>
<gene>
    <name evidence="2" type="ORF">B5808_12350</name>
</gene>
<keyword evidence="3" id="KW-1185">Reference proteome</keyword>
<dbReference type="KEGG" id="cphy:B5808_12350"/>
<sequence>MAAAQAAASTTRSIIVKDPIAQETPGGDVVATPLKGLIFVLFWLIAIALWIIAPNIHWAELGAFLIDTGIVFASVGFAAPFITWPRPLGNTLVFGVLAIAAFALGDFLDITALVYTLRILVPFVALLAALYSTINKVKVFSAA</sequence>
<feature type="transmembrane region" description="Helical" evidence="1">
    <location>
        <begin position="34"/>
        <end position="52"/>
    </location>
</feature>
<feature type="transmembrane region" description="Helical" evidence="1">
    <location>
        <begin position="88"/>
        <end position="108"/>
    </location>
</feature>
<feature type="transmembrane region" description="Helical" evidence="1">
    <location>
        <begin position="115"/>
        <end position="134"/>
    </location>
</feature>
<accession>A0A1X9LLC7</accession>
<evidence type="ECO:0000313" key="3">
    <source>
        <dbReference type="Proteomes" id="UP000192775"/>
    </source>
</evidence>
<evidence type="ECO:0000313" key="2">
    <source>
        <dbReference type="EMBL" id="ARJ05927.1"/>
    </source>
</evidence>